<dbReference type="EMBL" id="KQ993012">
    <property type="protein sequence ID" value="KZV49544.1"/>
    <property type="molecule type" value="Genomic_DNA"/>
</dbReference>
<reference evidence="2 3" key="1">
    <citation type="journal article" date="2015" name="Proc. Natl. Acad. Sci. U.S.A.">
        <title>The resurrection genome of Boea hygrometrica: A blueprint for survival of dehydration.</title>
        <authorList>
            <person name="Xiao L."/>
            <person name="Yang G."/>
            <person name="Zhang L."/>
            <person name="Yang X."/>
            <person name="Zhao S."/>
            <person name="Ji Z."/>
            <person name="Zhou Q."/>
            <person name="Hu M."/>
            <person name="Wang Y."/>
            <person name="Chen M."/>
            <person name="Xu Y."/>
            <person name="Jin H."/>
            <person name="Xiao X."/>
            <person name="Hu G."/>
            <person name="Bao F."/>
            <person name="Hu Y."/>
            <person name="Wan P."/>
            <person name="Li L."/>
            <person name="Deng X."/>
            <person name="Kuang T."/>
            <person name="Xiang C."/>
            <person name="Zhu J.K."/>
            <person name="Oliver M.J."/>
            <person name="He Y."/>
        </authorList>
    </citation>
    <scope>NUCLEOTIDE SEQUENCE [LARGE SCALE GENOMIC DNA]</scope>
    <source>
        <strain evidence="3">cv. XS01</strain>
    </source>
</reference>
<evidence type="ECO:0000256" key="1">
    <source>
        <dbReference type="SAM" id="MobiDB-lite"/>
    </source>
</evidence>
<feature type="region of interest" description="Disordered" evidence="1">
    <location>
        <begin position="500"/>
        <end position="563"/>
    </location>
</feature>
<name>A0A2Z7CXS2_9LAMI</name>
<keyword evidence="3" id="KW-1185">Reference proteome</keyword>
<evidence type="ECO:0000313" key="2">
    <source>
        <dbReference type="EMBL" id="KZV49544.1"/>
    </source>
</evidence>
<sequence length="563" mass="63378">MASALINNTIQFYFASILGWNTRGWSLCSKPCWHMASVGFWDVHRPYTKPLWWSSSKMLQSGMAWLIWFLKQGCFRYDGKLLSTSCKKREMAFEFRLLNAILAKSVIVKVGSFDAMTHERFLMMSAIYGSVPINWGRLLFKIFKDMIAVNDEDDNIDGAENESARKMASFTASKQFLKEPLRSGEDDDMSGSKQPGKIIEPTAVEQDKEIEPVATVELSLAKSVATMIDSEDTEPLSKTLQTQMRIHGLKWERICSSRLFEGAHRDRGAVIARSNMNKRSLCWIRTKTLVDGSWLIQESNDFWIRLPKPVLSLEWQIPAQWQFGDTLAPISEFFMLLRKQWADLIPSYSSSSSSTSKPDPISPNVVSAPPGYMISPNPSISTESCIFFTTDDTPLGVDQILMPSIVPHAPDFAESLEQLWSSVTQLSFKQMRNTRSIGDFKNELLSKIDNIEKAAAETPTQQDQVFRDLLKVSNRKYSFRELPCLLNCLNLRKEFGHIVPSGGDAKKGKSGSSRGPQPPPDDRGRHGSGNEGSRPGGSRSELSRKRGGGGSQRRDWRYWIGGN</sequence>
<dbReference type="Proteomes" id="UP000250235">
    <property type="component" value="Unassembled WGS sequence"/>
</dbReference>
<protein>
    <submittedName>
        <fullName evidence="2">Splicing factor 3B subunit 1-like</fullName>
    </submittedName>
</protein>
<accession>A0A2Z7CXS2</accession>
<organism evidence="2 3">
    <name type="scientific">Dorcoceras hygrometricum</name>
    <dbReference type="NCBI Taxonomy" id="472368"/>
    <lineage>
        <taxon>Eukaryota</taxon>
        <taxon>Viridiplantae</taxon>
        <taxon>Streptophyta</taxon>
        <taxon>Embryophyta</taxon>
        <taxon>Tracheophyta</taxon>
        <taxon>Spermatophyta</taxon>
        <taxon>Magnoliopsida</taxon>
        <taxon>eudicotyledons</taxon>
        <taxon>Gunneridae</taxon>
        <taxon>Pentapetalae</taxon>
        <taxon>asterids</taxon>
        <taxon>lamiids</taxon>
        <taxon>Lamiales</taxon>
        <taxon>Gesneriaceae</taxon>
        <taxon>Didymocarpoideae</taxon>
        <taxon>Trichosporeae</taxon>
        <taxon>Loxocarpinae</taxon>
        <taxon>Dorcoceras</taxon>
    </lineage>
</organism>
<proteinExistence type="predicted"/>
<gene>
    <name evidence="2" type="ORF">F511_25143</name>
</gene>
<evidence type="ECO:0000313" key="3">
    <source>
        <dbReference type="Proteomes" id="UP000250235"/>
    </source>
</evidence>
<dbReference type="AlphaFoldDB" id="A0A2Z7CXS2"/>